<dbReference type="Proteomes" id="UP000807025">
    <property type="component" value="Unassembled WGS sequence"/>
</dbReference>
<gene>
    <name evidence="1" type="ORF">BDN71DRAFT_1434363</name>
</gene>
<dbReference type="AlphaFoldDB" id="A0A9P6DBM9"/>
<protein>
    <submittedName>
        <fullName evidence="1">Uncharacterized protein</fullName>
    </submittedName>
</protein>
<proteinExistence type="predicted"/>
<evidence type="ECO:0000313" key="2">
    <source>
        <dbReference type="Proteomes" id="UP000807025"/>
    </source>
</evidence>
<name>A0A9P6DBM9_PLEER</name>
<sequence length="155" mass="17096">MSSRGCKERSQLLSFKGALSKESVDRHAWYFAENKEMAMEFSKIVKCLAMAYMPFVSGQLDVKVGLLVLQFKALWYQNAWGDTLMDCQIVVMDNGSCIFFAPYNAGECEGDIGRVSCLEPGSISLVLLDTGFIAAQPRSGNSLSVLPTFSVKLNE</sequence>
<reference evidence="1" key="1">
    <citation type="submission" date="2020-11" db="EMBL/GenBank/DDBJ databases">
        <authorList>
            <consortium name="DOE Joint Genome Institute"/>
            <person name="Ahrendt S."/>
            <person name="Riley R."/>
            <person name="Andreopoulos W."/>
            <person name="Labutti K."/>
            <person name="Pangilinan J."/>
            <person name="Ruiz-Duenas F.J."/>
            <person name="Barrasa J.M."/>
            <person name="Sanchez-Garcia M."/>
            <person name="Camarero S."/>
            <person name="Miyauchi S."/>
            <person name="Serrano A."/>
            <person name="Linde D."/>
            <person name="Babiker R."/>
            <person name="Drula E."/>
            <person name="Ayuso-Fernandez I."/>
            <person name="Pacheco R."/>
            <person name="Padilla G."/>
            <person name="Ferreira P."/>
            <person name="Barriuso J."/>
            <person name="Kellner H."/>
            <person name="Castanera R."/>
            <person name="Alfaro M."/>
            <person name="Ramirez L."/>
            <person name="Pisabarro A.G."/>
            <person name="Kuo A."/>
            <person name="Tritt A."/>
            <person name="Lipzen A."/>
            <person name="He G."/>
            <person name="Yan M."/>
            <person name="Ng V."/>
            <person name="Cullen D."/>
            <person name="Martin F."/>
            <person name="Rosso M.-N."/>
            <person name="Henrissat B."/>
            <person name="Hibbett D."/>
            <person name="Martinez A.T."/>
            <person name="Grigoriev I.V."/>
        </authorList>
    </citation>
    <scope>NUCLEOTIDE SEQUENCE</scope>
    <source>
        <strain evidence="1">ATCC 90797</strain>
    </source>
</reference>
<accession>A0A9P6DBM9</accession>
<evidence type="ECO:0000313" key="1">
    <source>
        <dbReference type="EMBL" id="KAF9490884.1"/>
    </source>
</evidence>
<organism evidence="1 2">
    <name type="scientific">Pleurotus eryngii</name>
    <name type="common">Boletus of the steppes</name>
    <dbReference type="NCBI Taxonomy" id="5323"/>
    <lineage>
        <taxon>Eukaryota</taxon>
        <taxon>Fungi</taxon>
        <taxon>Dikarya</taxon>
        <taxon>Basidiomycota</taxon>
        <taxon>Agaricomycotina</taxon>
        <taxon>Agaricomycetes</taxon>
        <taxon>Agaricomycetidae</taxon>
        <taxon>Agaricales</taxon>
        <taxon>Pleurotineae</taxon>
        <taxon>Pleurotaceae</taxon>
        <taxon>Pleurotus</taxon>
    </lineage>
</organism>
<keyword evidence="2" id="KW-1185">Reference proteome</keyword>
<comment type="caution">
    <text evidence="1">The sequence shown here is derived from an EMBL/GenBank/DDBJ whole genome shotgun (WGS) entry which is preliminary data.</text>
</comment>
<dbReference type="EMBL" id="MU154631">
    <property type="protein sequence ID" value="KAF9490884.1"/>
    <property type="molecule type" value="Genomic_DNA"/>
</dbReference>